<comment type="similarity">
    <text evidence="4">Belongs to the FKBP-type PPIase family.</text>
</comment>
<keyword evidence="3 4" id="KW-0413">Isomerase</keyword>
<dbReference type="RefSeq" id="WP_088394170.1">
    <property type="nucleotide sequence ID" value="NZ_MTCZ01000154.1"/>
</dbReference>
<feature type="region of interest" description="Disordered" evidence="5">
    <location>
        <begin position="287"/>
        <end position="311"/>
    </location>
</feature>
<dbReference type="PROSITE" id="PS50059">
    <property type="entry name" value="FKBP_PPIASE"/>
    <property type="match status" value="1"/>
</dbReference>
<dbReference type="InterPro" id="IPR001179">
    <property type="entry name" value="PPIase_FKBP_dom"/>
</dbReference>
<protein>
    <recommendedName>
        <fullName evidence="4">Peptidyl-prolyl cis-trans isomerase</fullName>
        <ecNumber evidence="4">5.2.1.8</ecNumber>
    </recommendedName>
</protein>
<name>A0A246GI08_9FLAO</name>
<proteinExistence type="inferred from homology"/>
<dbReference type="GO" id="GO:0003755">
    <property type="term" value="F:peptidyl-prolyl cis-trans isomerase activity"/>
    <property type="evidence" value="ECO:0007669"/>
    <property type="project" value="UniProtKB-UniRule"/>
</dbReference>
<evidence type="ECO:0000256" key="1">
    <source>
        <dbReference type="ARBA" id="ARBA00000971"/>
    </source>
</evidence>
<reference evidence="7 8" key="1">
    <citation type="journal article" date="2017" name="Infect. Genet. Evol.">
        <title>Comparative genome analysis of fish pathogen Flavobacterium columnare reveals extensive sequence diversity within the species.</title>
        <authorList>
            <person name="Kayansamruaj P."/>
            <person name="Dong H.T."/>
            <person name="Hirono I."/>
            <person name="Kondo H."/>
            <person name="Senapin S."/>
            <person name="Rodkhum C."/>
        </authorList>
    </citation>
    <scope>NUCLEOTIDE SEQUENCE [LARGE SCALE GENOMIC DNA]</scope>
    <source>
        <strain evidence="7 8">1215</strain>
    </source>
</reference>
<dbReference type="EMBL" id="MTCZ01000154">
    <property type="protein sequence ID" value="OWP83173.1"/>
    <property type="molecule type" value="Genomic_DNA"/>
</dbReference>
<sequence>MNKLSKLIGGLFLVTVFMSCNRNNDTVDVVPPKAYSEQIPGEILEIEKFFEDYHMDVDADKNVEFVKRIGSKSGLVSIKDQYAPKFKIIRYNDYDFKVYYINHNGGGELKPELSKTPCPIDTVLVSYHGLLLKEKADFDQEKTTFNKNQFFDRGENPVRFDLAKVIAGWSRMVSLMTTGITTVDPVTNVLSFKDFGAAVLFLPSGLGYYSDAQVNIPAYSPLIFNVKLMSMKRKDHDFDGHTTFEEEYSFDASNLNAPWVNLKRDTDGDGYLDYLDRDDDNDGILTRDEAIGDDNRNGIPNHLDKEDRRRK</sequence>
<evidence type="ECO:0000256" key="2">
    <source>
        <dbReference type="ARBA" id="ARBA00023110"/>
    </source>
</evidence>
<dbReference type="PROSITE" id="PS51257">
    <property type="entry name" value="PROKAR_LIPOPROTEIN"/>
    <property type="match status" value="1"/>
</dbReference>
<dbReference type="Pfam" id="PF00254">
    <property type="entry name" value="FKBP_C"/>
    <property type="match status" value="1"/>
</dbReference>
<evidence type="ECO:0000256" key="4">
    <source>
        <dbReference type="RuleBase" id="RU003915"/>
    </source>
</evidence>
<evidence type="ECO:0000313" key="7">
    <source>
        <dbReference type="EMBL" id="OWP83173.1"/>
    </source>
</evidence>
<dbReference type="InterPro" id="IPR046357">
    <property type="entry name" value="PPIase_dom_sf"/>
</dbReference>
<dbReference type="Proteomes" id="UP000197768">
    <property type="component" value="Unassembled WGS sequence"/>
</dbReference>
<comment type="catalytic activity">
    <reaction evidence="1 3 4">
        <text>[protein]-peptidylproline (omega=180) = [protein]-peptidylproline (omega=0)</text>
        <dbReference type="Rhea" id="RHEA:16237"/>
        <dbReference type="Rhea" id="RHEA-COMP:10747"/>
        <dbReference type="Rhea" id="RHEA-COMP:10748"/>
        <dbReference type="ChEBI" id="CHEBI:83833"/>
        <dbReference type="ChEBI" id="CHEBI:83834"/>
        <dbReference type="EC" id="5.2.1.8"/>
    </reaction>
</comment>
<organism evidence="7 8">
    <name type="scientific">Flavobacterium davisii</name>
    <dbReference type="NCBI Taxonomy" id="2906077"/>
    <lineage>
        <taxon>Bacteria</taxon>
        <taxon>Pseudomonadati</taxon>
        <taxon>Bacteroidota</taxon>
        <taxon>Flavobacteriia</taxon>
        <taxon>Flavobacteriales</taxon>
        <taxon>Flavobacteriaceae</taxon>
        <taxon>Flavobacterium</taxon>
    </lineage>
</organism>
<comment type="caution">
    <text evidence="7">The sequence shown here is derived from an EMBL/GenBank/DDBJ whole genome shotgun (WGS) entry which is preliminary data.</text>
</comment>
<dbReference type="Gene3D" id="3.10.50.40">
    <property type="match status" value="1"/>
</dbReference>
<dbReference type="EC" id="5.2.1.8" evidence="4"/>
<evidence type="ECO:0000256" key="3">
    <source>
        <dbReference type="PROSITE-ProRule" id="PRU00277"/>
    </source>
</evidence>
<gene>
    <name evidence="7" type="ORF">BWK59_11925</name>
</gene>
<evidence type="ECO:0000256" key="5">
    <source>
        <dbReference type="SAM" id="MobiDB-lite"/>
    </source>
</evidence>
<evidence type="ECO:0000313" key="8">
    <source>
        <dbReference type="Proteomes" id="UP000197768"/>
    </source>
</evidence>
<accession>A0A246GI08</accession>
<feature type="domain" description="PPIase FKBP-type" evidence="6">
    <location>
        <begin position="120"/>
        <end position="232"/>
    </location>
</feature>
<dbReference type="SUPFAM" id="SSF54534">
    <property type="entry name" value="FKBP-like"/>
    <property type="match status" value="1"/>
</dbReference>
<dbReference type="AlphaFoldDB" id="A0A246GI08"/>
<keyword evidence="2 3" id="KW-0697">Rotamase</keyword>
<evidence type="ECO:0000259" key="6">
    <source>
        <dbReference type="PROSITE" id="PS50059"/>
    </source>
</evidence>